<evidence type="ECO:0000256" key="4">
    <source>
        <dbReference type="ARBA" id="ARBA00023270"/>
    </source>
</evidence>
<evidence type="ECO:0000256" key="5">
    <source>
        <dbReference type="HAMAP-Rule" id="MF_00214"/>
    </source>
</evidence>
<protein>
    <recommendedName>
        <fullName evidence="5">3-dehydroquinate dehydratase</fullName>
        <shortName evidence="5">3-dehydroquinase</shortName>
        <ecNumber evidence="5">4.2.1.10</ecNumber>
    </recommendedName>
    <alternativeName>
        <fullName evidence="5">Type I DHQase</fullName>
    </alternativeName>
    <alternativeName>
        <fullName evidence="5">Type I dehydroquinase</fullName>
        <shortName evidence="5">DHQ1</shortName>
    </alternativeName>
</protein>
<dbReference type="InterPro" id="IPR013785">
    <property type="entry name" value="Aldolase_TIM"/>
</dbReference>
<proteinExistence type="inferred from homology"/>
<evidence type="ECO:0000256" key="2">
    <source>
        <dbReference type="ARBA" id="ARBA00023141"/>
    </source>
</evidence>
<dbReference type="EMBL" id="JBHMAF010000034">
    <property type="protein sequence ID" value="MFB9758534.1"/>
    <property type="molecule type" value="Genomic_DNA"/>
</dbReference>
<dbReference type="PANTHER" id="PTHR43699">
    <property type="entry name" value="3-DEHYDROQUINATE DEHYDRATASE"/>
    <property type="match status" value="1"/>
</dbReference>
<accession>A0ABV5WD57</accession>
<dbReference type="RefSeq" id="WP_379948830.1">
    <property type="nucleotide sequence ID" value="NZ_JBHMAF010000034.1"/>
</dbReference>
<feature type="active site" description="Proton donor/acceptor" evidence="5">
    <location>
        <position position="140"/>
    </location>
</feature>
<keyword evidence="5" id="KW-0028">Amino-acid biosynthesis</keyword>
<reference evidence="6 7" key="1">
    <citation type="submission" date="2024-09" db="EMBL/GenBank/DDBJ databases">
        <authorList>
            <person name="Sun Q."/>
            <person name="Mori K."/>
        </authorList>
    </citation>
    <scope>NUCLEOTIDE SEQUENCE [LARGE SCALE GENOMIC DNA]</scope>
    <source>
        <strain evidence="6 7">JCM 11201</strain>
    </source>
</reference>
<comment type="catalytic activity">
    <reaction evidence="1 5">
        <text>3-dehydroquinate = 3-dehydroshikimate + H2O</text>
        <dbReference type="Rhea" id="RHEA:21096"/>
        <dbReference type="ChEBI" id="CHEBI:15377"/>
        <dbReference type="ChEBI" id="CHEBI:16630"/>
        <dbReference type="ChEBI" id="CHEBI:32364"/>
        <dbReference type="EC" id="4.2.1.10"/>
    </reaction>
</comment>
<dbReference type="NCBIfam" id="TIGR01093">
    <property type="entry name" value="aroD"/>
    <property type="match status" value="1"/>
</dbReference>
<feature type="binding site" evidence="5">
    <location>
        <position position="209"/>
    </location>
    <ligand>
        <name>3-dehydroquinate</name>
        <dbReference type="ChEBI" id="CHEBI:32364"/>
    </ligand>
</feature>
<comment type="function">
    <text evidence="5">Involved in the third step of the chorismate pathway, which leads to the biosynthesis of aromatic amino acids. Catalyzes the cis-dehydration of 3-dehydroquinate (DHQ) and introduces the first double bond of the aromatic ring to yield 3-dehydroshikimate.</text>
</comment>
<dbReference type="InterPro" id="IPR050146">
    <property type="entry name" value="Type-I_3-dehydroquinase"/>
</dbReference>
<dbReference type="InterPro" id="IPR001381">
    <property type="entry name" value="DHquinase_I"/>
</dbReference>
<keyword evidence="4 5" id="KW-0704">Schiff base</keyword>
<keyword evidence="7" id="KW-1185">Reference proteome</keyword>
<evidence type="ECO:0000313" key="7">
    <source>
        <dbReference type="Proteomes" id="UP001589609"/>
    </source>
</evidence>
<comment type="similarity">
    <text evidence="5">Belongs to the type-I 3-dehydroquinase family.</text>
</comment>
<dbReference type="SUPFAM" id="SSF51569">
    <property type="entry name" value="Aldolase"/>
    <property type="match status" value="1"/>
</dbReference>
<dbReference type="CDD" id="cd00502">
    <property type="entry name" value="DHQase_I"/>
    <property type="match status" value="1"/>
</dbReference>
<gene>
    <name evidence="5 6" type="primary">aroD</name>
    <name evidence="6" type="ORF">ACFFMS_08375</name>
</gene>
<evidence type="ECO:0000256" key="1">
    <source>
        <dbReference type="ARBA" id="ARBA00001864"/>
    </source>
</evidence>
<keyword evidence="2 5" id="KW-0057">Aromatic amino acid biosynthesis</keyword>
<evidence type="ECO:0000256" key="3">
    <source>
        <dbReference type="ARBA" id="ARBA00023239"/>
    </source>
</evidence>
<comment type="subunit">
    <text evidence="5">Homodimer.</text>
</comment>
<comment type="caution">
    <text evidence="5">Lacks conserved residue(s) required for the propagation of feature annotation.</text>
</comment>
<feature type="active site" description="Schiff-base intermediate with substrate" evidence="5">
    <location>
        <position position="167"/>
    </location>
</feature>
<organism evidence="6 7">
    <name type="scientific">Ectobacillus funiculus</name>
    <dbReference type="NCBI Taxonomy" id="137993"/>
    <lineage>
        <taxon>Bacteria</taxon>
        <taxon>Bacillati</taxon>
        <taxon>Bacillota</taxon>
        <taxon>Bacilli</taxon>
        <taxon>Bacillales</taxon>
        <taxon>Bacillaceae</taxon>
        <taxon>Ectobacillus</taxon>
    </lineage>
</organism>
<comment type="pathway">
    <text evidence="5">Metabolic intermediate biosynthesis; chorismate biosynthesis; chorismate from D-erythrose 4-phosphate and phosphoenolpyruvate: step 3/7.</text>
</comment>
<dbReference type="Proteomes" id="UP001589609">
    <property type="component" value="Unassembled WGS sequence"/>
</dbReference>
<comment type="caution">
    <text evidence="6">The sequence shown here is derived from an EMBL/GenBank/DDBJ whole genome shotgun (WGS) entry which is preliminary data.</text>
</comment>
<dbReference type="EC" id="4.2.1.10" evidence="5"/>
<dbReference type="PANTHER" id="PTHR43699:SF1">
    <property type="entry name" value="3-DEHYDROQUINATE DEHYDRATASE"/>
    <property type="match status" value="1"/>
</dbReference>
<dbReference type="GO" id="GO:0003855">
    <property type="term" value="F:3-dehydroquinate dehydratase activity"/>
    <property type="evidence" value="ECO:0007669"/>
    <property type="project" value="UniProtKB-EC"/>
</dbReference>
<evidence type="ECO:0000313" key="6">
    <source>
        <dbReference type="EMBL" id="MFB9758534.1"/>
    </source>
</evidence>
<feature type="binding site" evidence="5">
    <location>
        <position position="228"/>
    </location>
    <ligand>
        <name>3-dehydroquinate</name>
        <dbReference type="ChEBI" id="CHEBI:32364"/>
    </ligand>
</feature>
<dbReference type="HAMAP" id="MF_00214">
    <property type="entry name" value="AroD"/>
    <property type="match status" value="1"/>
</dbReference>
<dbReference type="Gene3D" id="3.20.20.70">
    <property type="entry name" value="Aldolase class I"/>
    <property type="match status" value="1"/>
</dbReference>
<name>A0ABV5WD57_9BACI</name>
<keyword evidence="3 5" id="KW-0456">Lyase</keyword>
<dbReference type="Pfam" id="PF01487">
    <property type="entry name" value="DHquinase_I"/>
    <property type="match status" value="1"/>
</dbReference>
<sequence>MKSRWFNEEKLPYICTPLIGKNTDELIGELTSIVSKKPDVIEWRVDFYENIADFNEVLAAAQAIYENSDGIPILFTIRSDREGGESISLSEEDKVELISELCKSRFIAMVDYELSNEPSNIQRVREVSREHGKALVMSYHNFGCTPKKPEILKQILLAEFYGADVAKASVMPVDKQDVLTLLEVTREAVDMLTIPVLTISMGALGSMSRVMGWMYGSVMTFAVGANSSAPGQIPIDDLRQMIAMAKRFAGE</sequence>
<feature type="binding site" evidence="5">
    <location>
        <position position="232"/>
    </location>
    <ligand>
        <name>3-dehydroquinate</name>
        <dbReference type="ChEBI" id="CHEBI:32364"/>
    </ligand>
</feature>
<feature type="binding site" evidence="5">
    <location>
        <begin position="42"/>
        <end position="44"/>
    </location>
    <ligand>
        <name>3-dehydroquinate</name>
        <dbReference type="ChEBI" id="CHEBI:32364"/>
    </ligand>
</feature>
<feature type="binding site" evidence="5">
    <location>
        <position position="78"/>
    </location>
    <ligand>
        <name>3-dehydroquinate</name>
        <dbReference type="ChEBI" id="CHEBI:32364"/>
    </ligand>
</feature>